<sequence>MNVGSFTRNMKPRIQSFWRNEDGIGTLEVLLIIAVIVVIFLLFKDFIMSYVSKLISNSGSKMDEALK</sequence>
<name>A0A9J6Z9J6_9BACL</name>
<keyword evidence="1" id="KW-0472">Membrane</keyword>
<dbReference type="AlphaFoldDB" id="A0A9J6Z9J6"/>
<dbReference type="Pfam" id="PF16982">
    <property type="entry name" value="Flp1_like"/>
    <property type="match status" value="1"/>
</dbReference>
<dbReference type="KEGG" id="plig:NAG76_12850"/>
<accession>A0A9J6Z9J6</accession>
<keyword evidence="1" id="KW-1133">Transmembrane helix</keyword>
<proteinExistence type="predicted"/>
<keyword evidence="1" id="KW-0812">Transmembrane</keyword>
<dbReference type="Proteomes" id="UP001056756">
    <property type="component" value="Chromosome"/>
</dbReference>
<organism evidence="3 4">
    <name type="scientific">Candidatus Pristimantibacillus lignocellulolyticus</name>
    <dbReference type="NCBI Taxonomy" id="2994561"/>
    <lineage>
        <taxon>Bacteria</taxon>
        <taxon>Bacillati</taxon>
        <taxon>Bacillota</taxon>
        <taxon>Bacilli</taxon>
        <taxon>Bacillales</taxon>
        <taxon>Paenibacillaceae</taxon>
        <taxon>Candidatus Pristimantibacillus</taxon>
    </lineage>
</organism>
<evidence type="ECO:0000256" key="1">
    <source>
        <dbReference type="SAM" id="Phobius"/>
    </source>
</evidence>
<evidence type="ECO:0000259" key="2">
    <source>
        <dbReference type="Pfam" id="PF16982"/>
    </source>
</evidence>
<dbReference type="EMBL" id="CP097899">
    <property type="protein sequence ID" value="URN92738.1"/>
    <property type="molecule type" value="Genomic_DNA"/>
</dbReference>
<feature type="transmembrane region" description="Helical" evidence="1">
    <location>
        <begin position="23"/>
        <end position="43"/>
    </location>
</feature>
<protein>
    <submittedName>
        <fullName evidence="3">Multidrug transporter</fullName>
    </submittedName>
</protein>
<feature type="domain" description="Putative Flagellin Flp1-like" evidence="2">
    <location>
        <begin position="17"/>
        <end position="57"/>
    </location>
</feature>
<reference evidence="3" key="1">
    <citation type="submission" date="2022-05" db="EMBL/GenBank/DDBJ databases">
        <title>Novel bacterial taxa in a minimal lignocellulolytic consortium and its capacity to transform plastics disclosed by genome-resolved metagenomics.</title>
        <authorList>
            <person name="Rodriguez C.A.D."/>
            <person name="Diaz-Garcia L."/>
            <person name="Herrera K."/>
            <person name="Tarazona N.A."/>
            <person name="Sproer C."/>
            <person name="Overmann J."/>
            <person name="Jimenez D.J."/>
        </authorList>
    </citation>
    <scope>NUCLEOTIDE SEQUENCE</scope>
    <source>
        <strain evidence="3">MAG5</strain>
    </source>
</reference>
<evidence type="ECO:0000313" key="4">
    <source>
        <dbReference type="Proteomes" id="UP001056756"/>
    </source>
</evidence>
<dbReference type="InterPro" id="IPR031564">
    <property type="entry name" value="Flp1-like"/>
</dbReference>
<gene>
    <name evidence="3" type="ORF">NAG76_12850</name>
</gene>
<evidence type="ECO:0000313" key="3">
    <source>
        <dbReference type="EMBL" id="URN92738.1"/>
    </source>
</evidence>